<dbReference type="AlphaFoldDB" id="A0A1Y2H943"/>
<dbReference type="Proteomes" id="UP000193411">
    <property type="component" value="Unassembled WGS sequence"/>
</dbReference>
<reference evidence="9 10" key="1">
    <citation type="submission" date="2016-07" db="EMBL/GenBank/DDBJ databases">
        <title>Pervasive Adenine N6-methylation of Active Genes in Fungi.</title>
        <authorList>
            <consortium name="DOE Joint Genome Institute"/>
            <person name="Mondo S.J."/>
            <person name="Dannebaum R.O."/>
            <person name="Kuo R.C."/>
            <person name="Labutti K."/>
            <person name="Haridas S."/>
            <person name="Kuo A."/>
            <person name="Salamov A."/>
            <person name="Ahrendt S.R."/>
            <person name="Lipzen A."/>
            <person name="Sullivan W."/>
            <person name="Andreopoulos W.B."/>
            <person name="Clum A."/>
            <person name="Lindquist E."/>
            <person name="Daum C."/>
            <person name="Ramamoorthy G.K."/>
            <person name="Gryganskyi A."/>
            <person name="Culley D."/>
            <person name="Magnuson J.K."/>
            <person name="James T.Y."/>
            <person name="O'Malley M.A."/>
            <person name="Stajich J.E."/>
            <person name="Spatafora J.W."/>
            <person name="Visel A."/>
            <person name="Grigoriev I.V."/>
        </authorList>
    </citation>
    <scope>NUCLEOTIDE SEQUENCE [LARGE SCALE GENOMIC DNA]</scope>
    <source>
        <strain evidence="9 10">PL171</strain>
    </source>
</reference>
<evidence type="ECO:0000256" key="8">
    <source>
        <dbReference type="SAM" id="Phobius"/>
    </source>
</evidence>
<feature type="region of interest" description="Disordered" evidence="7">
    <location>
        <begin position="264"/>
        <end position="310"/>
    </location>
</feature>
<dbReference type="GO" id="GO:0006629">
    <property type="term" value="P:lipid metabolic process"/>
    <property type="evidence" value="ECO:0007669"/>
    <property type="project" value="UniProtKB-KW"/>
</dbReference>
<evidence type="ECO:0000256" key="6">
    <source>
        <dbReference type="ARBA" id="ARBA00023136"/>
    </source>
</evidence>
<dbReference type="InterPro" id="IPR009617">
    <property type="entry name" value="Seipin"/>
</dbReference>
<evidence type="ECO:0000256" key="7">
    <source>
        <dbReference type="SAM" id="MobiDB-lite"/>
    </source>
</evidence>
<feature type="compositionally biased region" description="Low complexity" evidence="7">
    <location>
        <begin position="281"/>
        <end position="298"/>
    </location>
</feature>
<evidence type="ECO:0000313" key="10">
    <source>
        <dbReference type="Proteomes" id="UP000193411"/>
    </source>
</evidence>
<evidence type="ECO:0000256" key="2">
    <source>
        <dbReference type="ARBA" id="ARBA00022692"/>
    </source>
</evidence>
<dbReference type="OrthoDB" id="3990054at2759"/>
<dbReference type="GO" id="GO:0140042">
    <property type="term" value="P:lipid droplet formation"/>
    <property type="evidence" value="ECO:0007669"/>
    <property type="project" value="UniProtKB-ARBA"/>
</dbReference>
<keyword evidence="10" id="KW-1185">Reference proteome</keyword>
<organism evidence="9 10">
    <name type="scientific">Catenaria anguillulae PL171</name>
    <dbReference type="NCBI Taxonomy" id="765915"/>
    <lineage>
        <taxon>Eukaryota</taxon>
        <taxon>Fungi</taxon>
        <taxon>Fungi incertae sedis</taxon>
        <taxon>Blastocladiomycota</taxon>
        <taxon>Blastocladiomycetes</taxon>
        <taxon>Blastocladiales</taxon>
        <taxon>Catenariaceae</taxon>
        <taxon>Catenaria</taxon>
    </lineage>
</organism>
<evidence type="ECO:0000256" key="3">
    <source>
        <dbReference type="ARBA" id="ARBA00022824"/>
    </source>
</evidence>
<protein>
    <submittedName>
        <fullName evidence="9">Putative adipose-regulatory protein-domain-containing protein</fullName>
    </submittedName>
</protein>
<dbReference type="CDD" id="cd23995">
    <property type="entry name" value="Seipin_BSCL2_like"/>
    <property type="match status" value="1"/>
</dbReference>
<dbReference type="GO" id="GO:0005789">
    <property type="term" value="C:endoplasmic reticulum membrane"/>
    <property type="evidence" value="ECO:0007669"/>
    <property type="project" value="UniProtKB-SubCell"/>
</dbReference>
<dbReference type="STRING" id="765915.A0A1Y2H943"/>
<accession>A0A1Y2H943</accession>
<comment type="subcellular location">
    <subcellularLocation>
        <location evidence="1">Endoplasmic reticulum membrane</location>
        <topology evidence="1">Multi-pass membrane protein</topology>
    </subcellularLocation>
</comment>
<feature type="transmembrane region" description="Helical" evidence="8">
    <location>
        <begin position="78"/>
        <end position="102"/>
    </location>
</feature>
<dbReference type="EMBL" id="MCFL01000084">
    <property type="protein sequence ID" value="ORZ30471.1"/>
    <property type="molecule type" value="Genomic_DNA"/>
</dbReference>
<dbReference type="PANTHER" id="PTHR21212:SF0">
    <property type="entry name" value="SEIPIN"/>
    <property type="match status" value="1"/>
</dbReference>
<feature type="transmembrane region" description="Helical" evidence="8">
    <location>
        <begin position="422"/>
        <end position="446"/>
    </location>
</feature>
<keyword evidence="4 8" id="KW-1133">Transmembrane helix</keyword>
<evidence type="ECO:0000256" key="1">
    <source>
        <dbReference type="ARBA" id="ARBA00004477"/>
    </source>
</evidence>
<keyword evidence="3" id="KW-0256">Endoplasmic reticulum</keyword>
<comment type="caution">
    <text evidence="9">The sequence shown here is derived from an EMBL/GenBank/DDBJ whole genome shotgun (WGS) entry which is preliminary data.</text>
</comment>
<evidence type="ECO:0000256" key="4">
    <source>
        <dbReference type="ARBA" id="ARBA00022989"/>
    </source>
</evidence>
<feature type="region of interest" description="Disordered" evidence="7">
    <location>
        <begin position="459"/>
        <end position="549"/>
    </location>
</feature>
<dbReference type="PANTHER" id="PTHR21212">
    <property type="entry name" value="BERNARDINELLI-SEIP CONGENITAL LIPODYSTROPHY 2 HOMOLOG BSCL2 PROTEIN"/>
    <property type="match status" value="1"/>
</dbReference>
<feature type="compositionally biased region" description="Low complexity" evidence="7">
    <location>
        <begin position="485"/>
        <end position="497"/>
    </location>
</feature>
<feature type="compositionally biased region" description="Low complexity" evidence="7">
    <location>
        <begin position="506"/>
        <end position="516"/>
    </location>
</feature>
<evidence type="ECO:0000256" key="5">
    <source>
        <dbReference type="ARBA" id="ARBA00023098"/>
    </source>
</evidence>
<dbReference type="Pfam" id="PF06775">
    <property type="entry name" value="Seipin"/>
    <property type="match status" value="2"/>
</dbReference>
<keyword evidence="5" id="KW-0443">Lipid metabolism</keyword>
<feature type="compositionally biased region" description="Acidic residues" evidence="7">
    <location>
        <begin position="459"/>
        <end position="484"/>
    </location>
</feature>
<evidence type="ECO:0000313" key="9">
    <source>
        <dbReference type="EMBL" id="ORZ30471.1"/>
    </source>
</evidence>
<proteinExistence type="predicted"/>
<sequence>MVDPCYDKHKKATVPCSLVHNLVNIPWIPLNNQRQEKMLRDALLFVFAPILGVVEPHYHKVHDFVSAPKTHRFVLKSLVFAALFALLFSGAVLAYAALYSLYVPNVGFSRTVPLVSTLNNGTTLAGHVLLAPNPHLPPSYSTAVAAKDLSLLSNGQPYDVSLHLRMPKSPHNIELGTFAAHLALVSPAGTPLYWSAAPVTLKYTTPLADALTTVFWAIPTVLGYRAPTDRVAVDLVSGVISPAPVPPPAFAWTAPVVSVPAASEAEKDDDYTKKPSEQATSGSWWPLASSSSSSGSPLHAQPPGSLPADPSAVHLAVAQANKHIPATALRAYIHHLEHWRYAHTLAPTTIPPPPPSTVPLPHAAASATTGAAAAFGLPSDVDRTISHAVVSLHAPTAVPHVYGAELRVDAQFHGLRYLMYHWFFTSASIGVGLLMVWEVIVGLAVWRVVIGKRITVEVYEEEEEDEEEEEGEFEEEEEDEDDGASESGSSSSSSSSSSDEEEEHAQVAAAPRAATAVIPQDQATVVAPRTAAQPDTSSTSARVATPENVRQRKAFASDLAASNPALASAASEEQVVAAAGAATTAVDEVKEQASAKVVASEGDEKKVE</sequence>
<keyword evidence="6 8" id="KW-0472">Membrane</keyword>
<gene>
    <name evidence="9" type="ORF">BCR44DRAFT_178045</name>
</gene>
<feature type="compositionally biased region" description="Polar residues" evidence="7">
    <location>
        <begin position="533"/>
        <end position="542"/>
    </location>
</feature>
<name>A0A1Y2H943_9FUNG</name>
<keyword evidence="2 8" id="KW-0812">Transmembrane</keyword>